<name>A0AAP5IF45_9CYAN</name>
<evidence type="ECO:0000256" key="5">
    <source>
        <dbReference type="ARBA" id="ARBA00023136"/>
    </source>
</evidence>
<feature type="transmembrane region" description="Helical" evidence="6">
    <location>
        <begin position="186"/>
        <end position="208"/>
    </location>
</feature>
<organism evidence="7 8">
    <name type="scientific">Aetokthonos hydrillicola Thurmond2011</name>
    <dbReference type="NCBI Taxonomy" id="2712845"/>
    <lineage>
        <taxon>Bacteria</taxon>
        <taxon>Bacillati</taxon>
        <taxon>Cyanobacteriota</taxon>
        <taxon>Cyanophyceae</taxon>
        <taxon>Nostocales</taxon>
        <taxon>Hapalosiphonaceae</taxon>
        <taxon>Aetokthonos</taxon>
    </lineage>
</organism>
<dbReference type="GO" id="GO:0016020">
    <property type="term" value="C:membrane"/>
    <property type="evidence" value="ECO:0007669"/>
    <property type="project" value="UniProtKB-SubCell"/>
</dbReference>
<keyword evidence="4 6" id="KW-1133">Transmembrane helix</keyword>
<evidence type="ECO:0000256" key="1">
    <source>
        <dbReference type="ARBA" id="ARBA00004141"/>
    </source>
</evidence>
<dbReference type="GO" id="GO:0055085">
    <property type="term" value="P:transmembrane transport"/>
    <property type="evidence" value="ECO:0007669"/>
    <property type="project" value="TreeGrafter"/>
</dbReference>
<dbReference type="Proteomes" id="UP000667802">
    <property type="component" value="Unassembled WGS sequence"/>
</dbReference>
<evidence type="ECO:0000256" key="4">
    <source>
        <dbReference type="ARBA" id="ARBA00022989"/>
    </source>
</evidence>
<proteinExistence type="inferred from homology"/>
<feature type="transmembrane region" description="Helical" evidence="6">
    <location>
        <begin position="55"/>
        <end position="76"/>
    </location>
</feature>
<protein>
    <submittedName>
        <fullName evidence="7">AI-2E family transporter</fullName>
    </submittedName>
</protein>
<evidence type="ECO:0000313" key="7">
    <source>
        <dbReference type="EMBL" id="MDR9899812.1"/>
    </source>
</evidence>
<sequence>MRNGKWIGYFALAISLYILWQIHQVLLLVFMAVVFATALNSFVRRLERSGVKRGIGIAFSLGCLAVFIVIFIGVIIPPFVDQFQQIIQLIPKGLDKLQVWFQYLQTRMPWSSKYIPGLENLLEQLQPSTVQLASRFFAFFSNILAVTLNLLLVLVLTVMFLINPLPYRQGFIQLFPGFYRRRVDEILCRCEVALVSWITGILINMLVIGVVSGIALWILGVPLVFANALLAGLLEAIPNVGPTLSVIPPMAIALLDNPWKAGAVLIAYIVIQQLEQYLLVPFVMSKQLSLLPVVTLISQVIFAIFFGFLGLFLAIPLVIVGLIWIQEVLIKDVLDRWQAN</sequence>
<reference evidence="8" key="1">
    <citation type="journal article" date="2021" name="Science">
        <title>Hunting the eagle killer: A cyanobacterial neurotoxin causes vacuolar myelinopathy.</title>
        <authorList>
            <person name="Breinlinger S."/>
            <person name="Phillips T.J."/>
            <person name="Haram B.N."/>
            <person name="Mares J."/>
            <person name="Martinez Yerena J.A."/>
            <person name="Hrouzek P."/>
            <person name="Sobotka R."/>
            <person name="Henderson W.M."/>
            <person name="Schmieder P."/>
            <person name="Williams S.M."/>
            <person name="Lauderdale J.D."/>
            <person name="Wilde H.D."/>
            <person name="Gerrin W."/>
            <person name="Kust A."/>
            <person name="Washington J.W."/>
            <person name="Wagner C."/>
            <person name="Geier B."/>
            <person name="Liebeke M."/>
            <person name="Enke H."/>
            <person name="Niedermeyer T.H.J."/>
            <person name="Wilde S.B."/>
        </authorList>
    </citation>
    <scope>NUCLEOTIDE SEQUENCE [LARGE SCALE GENOMIC DNA]</scope>
    <source>
        <strain evidence="8">Thurmond2011</strain>
    </source>
</reference>
<feature type="transmembrane region" description="Helical" evidence="6">
    <location>
        <begin position="291"/>
        <end position="324"/>
    </location>
</feature>
<dbReference type="PANTHER" id="PTHR21716:SF62">
    <property type="entry name" value="TRANSPORT PROTEIN YDBI-RELATED"/>
    <property type="match status" value="1"/>
</dbReference>
<keyword evidence="8" id="KW-1185">Reference proteome</keyword>
<evidence type="ECO:0000256" key="2">
    <source>
        <dbReference type="ARBA" id="ARBA00009773"/>
    </source>
</evidence>
<evidence type="ECO:0000256" key="6">
    <source>
        <dbReference type="SAM" id="Phobius"/>
    </source>
</evidence>
<accession>A0AAP5IF45</accession>
<dbReference type="Pfam" id="PF01594">
    <property type="entry name" value="AI-2E_transport"/>
    <property type="match status" value="1"/>
</dbReference>
<evidence type="ECO:0000256" key="3">
    <source>
        <dbReference type="ARBA" id="ARBA00022692"/>
    </source>
</evidence>
<evidence type="ECO:0000313" key="8">
    <source>
        <dbReference type="Proteomes" id="UP000667802"/>
    </source>
</evidence>
<dbReference type="AlphaFoldDB" id="A0AAP5IF45"/>
<feature type="transmembrane region" description="Helical" evidence="6">
    <location>
        <begin position="136"/>
        <end position="165"/>
    </location>
</feature>
<dbReference type="RefSeq" id="WP_208350515.1">
    <property type="nucleotide sequence ID" value="NZ_JAALHA020000027.1"/>
</dbReference>
<dbReference type="PANTHER" id="PTHR21716">
    <property type="entry name" value="TRANSMEMBRANE PROTEIN"/>
    <property type="match status" value="1"/>
</dbReference>
<dbReference type="InterPro" id="IPR002549">
    <property type="entry name" value="AI-2E-like"/>
</dbReference>
<comment type="subcellular location">
    <subcellularLocation>
        <location evidence="1">Membrane</location>
        <topology evidence="1">Multi-pass membrane protein</topology>
    </subcellularLocation>
</comment>
<comment type="similarity">
    <text evidence="2">Belongs to the autoinducer-2 exporter (AI-2E) (TC 2.A.86) family.</text>
</comment>
<keyword evidence="5 6" id="KW-0472">Membrane</keyword>
<dbReference type="EMBL" id="JAALHA020000027">
    <property type="protein sequence ID" value="MDR9899812.1"/>
    <property type="molecule type" value="Genomic_DNA"/>
</dbReference>
<gene>
    <name evidence="7" type="ORF">G7B40_035430</name>
</gene>
<comment type="caution">
    <text evidence="7">The sequence shown here is derived from an EMBL/GenBank/DDBJ whole genome shotgun (WGS) entry which is preliminary data.</text>
</comment>
<feature type="transmembrane region" description="Helical" evidence="6">
    <location>
        <begin position="20"/>
        <end position="43"/>
    </location>
</feature>
<keyword evidence="3 6" id="KW-0812">Transmembrane</keyword>